<accession>A0A897MUK4</accession>
<dbReference type="Proteomes" id="UP000663586">
    <property type="component" value="Chromosome"/>
</dbReference>
<reference evidence="1" key="1">
    <citation type="submission" date="2020-11" db="EMBL/GenBank/DDBJ databases">
        <title>Carbohydrate-dependent, anaerobic sulfur respiration: A novel catabolism in halophilic archaea.</title>
        <authorList>
            <person name="Sorokin D.Y."/>
            <person name="Messina E."/>
            <person name="Smedile F."/>
            <person name="La Cono V."/>
            <person name="Hallsworth J.E."/>
            <person name="Yakimov M.M."/>
        </authorList>
    </citation>
    <scope>NUCLEOTIDE SEQUENCE</scope>
    <source>
        <strain evidence="1">AArc-S</strain>
    </source>
</reference>
<dbReference type="AlphaFoldDB" id="A0A897MUK4"/>
<organism evidence="1 2">
    <name type="scientific">Natranaeroarchaeum sulfidigenes</name>
    <dbReference type="NCBI Taxonomy" id="2784880"/>
    <lineage>
        <taxon>Archaea</taxon>
        <taxon>Methanobacteriati</taxon>
        <taxon>Methanobacteriota</taxon>
        <taxon>Stenosarchaea group</taxon>
        <taxon>Halobacteria</taxon>
        <taxon>Halobacteriales</taxon>
        <taxon>Natronoarchaeaceae</taxon>
        <taxon>Natranaeroarchaeum</taxon>
    </lineage>
</organism>
<dbReference type="RefSeq" id="WP_238478181.1">
    <property type="nucleotide sequence ID" value="NZ_CP064786.1"/>
</dbReference>
<dbReference type="EMBL" id="CP064786">
    <property type="protein sequence ID" value="QSG04157.1"/>
    <property type="molecule type" value="Genomic_DNA"/>
</dbReference>
<keyword evidence="2" id="KW-1185">Reference proteome</keyword>
<sequence>MTQTVPRRDRTRIDMSRAEQWVVHHVVLEEIEASHEARESPPWWALSVLEKLEDRPVRERDIDGGPTFTCYEAWRVRRALTAYAESPETPTADVTAAVGVARRLDAAFVEPPAAIT</sequence>
<gene>
    <name evidence="1" type="ORF">AArcS_2970</name>
</gene>
<dbReference type="KEGG" id="hara:AArcS_2970"/>
<evidence type="ECO:0000313" key="1">
    <source>
        <dbReference type="EMBL" id="QSG04157.1"/>
    </source>
</evidence>
<evidence type="ECO:0000313" key="2">
    <source>
        <dbReference type="Proteomes" id="UP000663586"/>
    </source>
</evidence>
<proteinExistence type="predicted"/>
<dbReference type="InterPro" id="IPR057175">
    <property type="entry name" value="DUF7853"/>
</dbReference>
<protein>
    <submittedName>
        <fullName evidence="1">Uncharacterized protein</fullName>
    </submittedName>
</protein>
<name>A0A897MUK4_9EURY</name>
<dbReference type="GeneID" id="70686348"/>
<dbReference type="Pfam" id="PF25251">
    <property type="entry name" value="DUF7853"/>
    <property type="match status" value="1"/>
</dbReference>